<evidence type="ECO:0000256" key="2">
    <source>
        <dbReference type="ARBA" id="ARBA00008707"/>
    </source>
</evidence>
<feature type="compositionally biased region" description="Acidic residues" evidence="6">
    <location>
        <begin position="27"/>
        <end position="37"/>
    </location>
</feature>
<keyword evidence="3 7" id="KW-0812">Transmembrane</keyword>
<organism evidence="8">
    <name type="scientific">Zea mays</name>
    <name type="common">Maize</name>
    <dbReference type="NCBI Taxonomy" id="4577"/>
    <lineage>
        <taxon>Eukaryota</taxon>
        <taxon>Viridiplantae</taxon>
        <taxon>Streptophyta</taxon>
        <taxon>Embryophyta</taxon>
        <taxon>Tracheophyta</taxon>
        <taxon>Spermatophyta</taxon>
        <taxon>Magnoliopsida</taxon>
        <taxon>Liliopsida</taxon>
        <taxon>Poales</taxon>
        <taxon>Poaceae</taxon>
        <taxon>PACMAD clade</taxon>
        <taxon>Panicoideae</taxon>
        <taxon>Andropogonodae</taxon>
        <taxon>Andropogoneae</taxon>
        <taxon>Tripsacinae</taxon>
        <taxon>Zea</taxon>
    </lineage>
</organism>
<evidence type="ECO:0000256" key="5">
    <source>
        <dbReference type="ARBA" id="ARBA00023136"/>
    </source>
</evidence>
<evidence type="ECO:0000256" key="7">
    <source>
        <dbReference type="SAM" id="Phobius"/>
    </source>
</evidence>
<accession>A0A1D6G7I5</accession>
<dbReference type="PaxDb" id="4577-GRMZM2G316214_P01"/>
<evidence type="ECO:0000256" key="1">
    <source>
        <dbReference type="ARBA" id="ARBA00004141"/>
    </source>
</evidence>
<dbReference type="eggNOG" id="ENOG502QS28">
    <property type="taxonomic scope" value="Eukaryota"/>
</dbReference>
<dbReference type="EMBL" id="CM000784">
    <property type="protein sequence ID" value="AQK99117.1"/>
    <property type="molecule type" value="Genomic_DNA"/>
</dbReference>
<reference evidence="8" key="1">
    <citation type="submission" date="2015-12" db="EMBL/GenBank/DDBJ databases">
        <title>Update maize B73 reference genome by single molecule sequencing technologies.</title>
        <authorList>
            <consortium name="Maize Genome Sequencing Project"/>
            <person name="Ware D."/>
        </authorList>
    </citation>
    <scope>NUCLEOTIDE SEQUENCE</scope>
    <source>
        <tissue evidence="8">Seedling</tissue>
    </source>
</reference>
<feature type="transmembrane region" description="Helical" evidence="7">
    <location>
        <begin position="186"/>
        <end position="205"/>
    </location>
</feature>
<feature type="transmembrane region" description="Helical" evidence="7">
    <location>
        <begin position="88"/>
        <end position="105"/>
    </location>
</feature>
<dbReference type="PANTHER" id="PTHR31621">
    <property type="entry name" value="PROTEIN DMP3"/>
    <property type="match status" value="1"/>
</dbReference>
<comment type="similarity">
    <text evidence="2">Belongs to the plant DMP1 protein family.</text>
</comment>
<dbReference type="PANTHER" id="PTHR31621:SF37">
    <property type="entry name" value="OS01G0882400 PROTEIN"/>
    <property type="match status" value="1"/>
</dbReference>
<evidence type="ECO:0000313" key="8">
    <source>
        <dbReference type="EMBL" id="AQK99117.1"/>
    </source>
</evidence>
<feature type="transmembrane region" description="Helical" evidence="7">
    <location>
        <begin position="154"/>
        <end position="174"/>
    </location>
</feature>
<dbReference type="FunCoup" id="A0A1D6G7I5">
    <property type="interactions" value="1"/>
</dbReference>
<feature type="transmembrane region" description="Helical" evidence="7">
    <location>
        <begin position="58"/>
        <end position="76"/>
    </location>
</feature>
<comment type="subcellular location">
    <subcellularLocation>
        <location evidence="1">Membrane</location>
        <topology evidence="1">Multi-pass membrane protein</topology>
    </subcellularLocation>
</comment>
<evidence type="ECO:0000256" key="4">
    <source>
        <dbReference type="ARBA" id="ARBA00022989"/>
    </source>
</evidence>
<dbReference type="Pfam" id="PF05078">
    <property type="entry name" value="DUF679"/>
    <property type="match status" value="1"/>
</dbReference>
<evidence type="ECO:0000256" key="6">
    <source>
        <dbReference type="SAM" id="MobiDB-lite"/>
    </source>
</evidence>
<protein>
    <submittedName>
        <fullName evidence="8">DUF679 domain membrane protein 2</fullName>
    </submittedName>
</protein>
<keyword evidence="4 7" id="KW-1133">Transmembrane helix</keyword>
<dbReference type="OMA" id="YYPAMPR"/>
<dbReference type="InParanoid" id="A0A1D6G7I5"/>
<keyword evidence="5 7" id="KW-0472">Membrane</keyword>
<proteinExistence type="inferred from homology"/>
<dbReference type="InterPro" id="IPR007770">
    <property type="entry name" value="DMP"/>
</dbReference>
<sequence length="256" mass="28367">MAENEECKVLIDQQGSNDVADPHPPCEEEEDDDGDEDDSWSFIVVLNLVLGGTARLNVLLPTATILAFAIFAPLLTDDGKCSTRLNRILTAAFVALCAASCVFFTLTDSFRSASGRLRYGVATPAGIRTFCGGHRRRRKGPREPELYRLRWSDLFHSALALVAFVTFAASHHDMVLCYYPGVPRKVVNTVPLVVGFVVSLLFVLFPSRRRGIGYPFLLRTDLVYLRRAKLQRMAGRDKCVPEAVWSVAVVAPRHVA</sequence>
<gene>
    <name evidence="8" type="ORF">ZEAMMB73_Zm00001d012217</name>
</gene>
<dbReference type="ExpressionAtlas" id="A0A1D6G7I5">
    <property type="expression patterns" value="baseline and differential"/>
</dbReference>
<dbReference type="GO" id="GO:0016020">
    <property type="term" value="C:membrane"/>
    <property type="evidence" value="ECO:0007669"/>
    <property type="project" value="UniProtKB-SubCell"/>
</dbReference>
<dbReference type="AlphaFoldDB" id="A0A1D6G7I5"/>
<dbReference type="GO" id="GO:0005737">
    <property type="term" value="C:cytoplasm"/>
    <property type="evidence" value="ECO:0007669"/>
    <property type="project" value="UniProtKB-ARBA"/>
</dbReference>
<evidence type="ECO:0000256" key="3">
    <source>
        <dbReference type="ARBA" id="ARBA00022692"/>
    </source>
</evidence>
<name>A0A1D6G7I5_MAIZE</name>
<feature type="region of interest" description="Disordered" evidence="6">
    <location>
        <begin position="12"/>
        <end position="37"/>
    </location>
</feature>